<dbReference type="Proteomes" id="UP000054538">
    <property type="component" value="Unassembled WGS sequence"/>
</dbReference>
<dbReference type="OrthoDB" id="2639200at2759"/>
<reference evidence="1 2" key="1">
    <citation type="submission" date="2014-04" db="EMBL/GenBank/DDBJ databases">
        <authorList>
            <consortium name="DOE Joint Genome Institute"/>
            <person name="Kuo A."/>
            <person name="Kohler A."/>
            <person name="Jargeat P."/>
            <person name="Nagy L.G."/>
            <person name="Floudas D."/>
            <person name="Copeland A."/>
            <person name="Barry K.W."/>
            <person name="Cichocki N."/>
            <person name="Veneault-Fourrey C."/>
            <person name="LaButti K."/>
            <person name="Lindquist E.A."/>
            <person name="Lipzen A."/>
            <person name="Lundell T."/>
            <person name="Morin E."/>
            <person name="Murat C."/>
            <person name="Sun H."/>
            <person name="Tunlid A."/>
            <person name="Henrissat B."/>
            <person name="Grigoriev I.V."/>
            <person name="Hibbett D.S."/>
            <person name="Martin F."/>
            <person name="Nordberg H.P."/>
            <person name="Cantor M.N."/>
            <person name="Hua S.X."/>
        </authorList>
    </citation>
    <scope>NUCLEOTIDE SEQUENCE [LARGE SCALE GENOMIC DNA]</scope>
    <source>
        <strain evidence="1 2">Ve08.2h10</strain>
    </source>
</reference>
<accession>A0A0D0CZ62</accession>
<feature type="non-terminal residue" evidence="1">
    <location>
        <position position="97"/>
    </location>
</feature>
<feature type="non-terminal residue" evidence="1">
    <location>
        <position position="1"/>
    </location>
</feature>
<name>A0A0D0CZ62_9AGAM</name>
<evidence type="ECO:0000313" key="2">
    <source>
        <dbReference type="Proteomes" id="UP000054538"/>
    </source>
</evidence>
<dbReference type="InParanoid" id="A0A0D0CZ62"/>
<evidence type="ECO:0000313" key="1">
    <source>
        <dbReference type="EMBL" id="KIK80918.1"/>
    </source>
</evidence>
<protein>
    <submittedName>
        <fullName evidence="1">Uncharacterized protein</fullName>
    </submittedName>
</protein>
<keyword evidence="2" id="KW-1185">Reference proteome</keyword>
<proteinExistence type="predicted"/>
<dbReference type="AlphaFoldDB" id="A0A0D0CZ62"/>
<dbReference type="EMBL" id="KN825903">
    <property type="protein sequence ID" value="KIK80918.1"/>
    <property type="molecule type" value="Genomic_DNA"/>
</dbReference>
<gene>
    <name evidence="1" type="ORF">PAXRUDRAFT_46109</name>
</gene>
<sequence>EVLQDMEVVLEVPSHAQQSMCGESIPLLGGALPLYETFLAQWTGLSLACDHPQLVSFISPGLESANYYHDHLRCSKAYLFAIFVDPCIQLSWVEQHW</sequence>
<dbReference type="HOGENOM" id="CLU_104896_0_0_1"/>
<organism evidence="1 2">
    <name type="scientific">Paxillus rubicundulus Ve08.2h10</name>
    <dbReference type="NCBI Taxonomy" id="930991"/>
    <lineage>
        <taxon>Eukaryota</taxon>
        <taxon>Fungi</taxon>
        <taxon>Dikarya</taxon>
        <taxon>Basidiomycota</taxon>
        <taxon>Agaricomycotina</taxon>
        <taxon>Agaricomycetes</taxon>
        <taxon>Agaricomycetidae</taxon>
        <taxon>Boletales</taxon>
        <taxon>Paxilineae</taxon>
        <taxon>Paxillaceae</taxon>
        <taxon>Paxillus</taxon>
    </lineage>
</organism>
<reference evidence="2" key="2">
    <citation type="submission" date="2015-01" db="EMBL/GenBank/DDBJ databases">
        <title>Evolutionary Origins and Diversification of the Mycorrhizal Mutualists.</title>
        <authorList>
            <consortium name="DOE Joint Genome Institute"/>
            <consortium name="Mycorrhizal Genomics Consortium"/>
            <person name="Kohler A."/>
            <person name="Kuo A."/>
            <person name="Nagy L.G."/>
            <person name="Floudas D."/>
            <person name="Copeland A."/>
            <person name="Barry K.W."/>
            <person name="Cichocki N."/>
            <person name="Veneault-Fourrey C."/>
            <person name="LaButti K."/>
            <person name="Lindquist E.A."/>
            <person name="Lipzen A."/>
            <person name="Lundell T."/>
            <person name="Morin E."/>
            <person name="Murat C."/>
            <person name="Riley R."/>
            <person name="Ohm R."/>
            <person name="Sun H."/>
            <person name="Tunlid A."/>
            <person name="Henrissat B."/>
            <person name="Grigoriev I.V."/>
            <person name="Hibbett D.S."/>
            <person name="Martin F."/>
        </authorList>
    </citation>
    <scope>NUCLEOTIDE SEQUENCE [LARGE SCALE GENOMIC DNA]</scope>
    <source>
        <strain evidence="2">Ve08.2h10</strain>
    </source>
</reference>